<feature type="compositionally biased region" description="Polar residues" evidence="1">
    <location>
        <begin position="172"/>
        <end position="181"/>
    </location>
</feature>
<name>A0AA39MIH7_9AGAR</name>
<proteinExistence type="predicted"/>
<evidence type="ECO:0000313" key="3">
    <source>
        <dbReference type="Proteomes" id="UP001175226"/>
    </source>
</evidence>
<dbReference type="EMBL" id="JAUEPT010000069">
    <property type="protein sequence ID" value="KAK0434705.1"/>
    <property type="molecule type" value="Genomic_DNA"/>
</dbReference>
<accession>A0AA39MIH7</accession>
<feature type="region of interest" description="Disordered" evidence="1">
    <location>
        <begin position="159"/>
        <end position="186"/>
    </location>
</feature>
<evidence type="ECO:0000256" key="1">
    <source>
        <dbReference type="SAM" id="MobiDB-lite"/>
    </source>
</evidence>
<gene>
    <name evidence="2" type="ORF">EV421DRAFT_1909170</name>
</gene>
<organism evidence="2 3">
    <name type="scientific">Armillaria borealis</name>
    <dbReference type="NCBI Taxonomy" id="47425"/>
    <lineage>
        <taxon>Eukaryota</taxon>
        <taxon>Fungi</taxon>
        <taxon>Dikarya</taxon>
        <taxon>Basidiomycota</taxon>
        <taxon>Agaricomycotina</taxon>
        <taxon>Agaricomycetes</taxon>
        <taxon>Agaricomycetidae</taxon>
        <taxon>Agaricales</taxon>
        <taxon>Marasmiineae</taxon>
        <taxon>Physalacriaceae</taxon>
        <taxon>Armillaria</taxon>
    </lineage>
</organism>
<evidence type="ECO:0000313" key="2">
    <source>
        <dbReference type="EMBL" id="KAK0434705.1"/>
    </source>
</evidence>
<protein>
    <submittedName>
        <fullName evidence="2">Uncharacterized protein</fullName>
    </submittedName>
</protein>
<reference evidence="2" key="1">
    <citation type="submission" date="2023-06" db="EMBL/GenBank/DDBJ databases">
        <authorList>
            <consortium name="Lawrence Berkeley National Laboratory"/>
            <person name="Ahrendt S."/>
            <person name="Sahu N."/>
            <person name="Indic B."/>
            <person name="Wong-Bajracharya J."/>
            <person name="Merenyi Z."/>
            <person name="Ke H.-M."/>
            <person name="Monk M."/>
            <person name="Kocsube S."/>
            <person name="Drula E."/>
            <person name="Lipzen A."/>
            <person name="Balint B."/>
            <person name="Henrissat B."/>
            <person name="Andreopoulos B."/>
            <person name="Martin F.M."/>
            <person name="Harder C.B."/>
            <person name="Rigling D."/>
            <person name="Ford K.L."/>
            <person name="Foster G.D."/>
            <person name="Pangilinan J."/>
            <person name="Papanicolaou A."/>
            <person name="Barry K."/>
            <person name="LaButti K."/>
            <person name="Viragh M."/>
            <person name="Koriabine M."/>
            <person name="Yan M."/>
            <person name="Riley R."/>
            <person name="Champramary S."/>
            <person name="Plett K.L."/>
            <person name="Tsai I.J."/>
            <person name="Slot J."/>
            <person name="Sipos G."/>
            <person name="Plett J."/>
            <person name="Nagy L.G."/>
            <person name="Grigoriev I.V."/>
        </authorList>
    </citation>
    <scope>NUCLEOTIDE SEQUENCE</scope>
    <source>
        <strain evidence="2">FPL87.14</strain>
    </source>
</reference>
<comment type="caution">
    <text evidence="2">The sequence shown here is derived from an EMBL/GenBank/DDBJ whole genome shotgun (WGS) entry which is preliminary data.</text>
</comment>
<keyword evidence="3" id="KW-1185">Reference proteome</keyword>
<dbReference type="Proteomes" id="UP001175226">
    <property type="component" value="Unassembled WGS sequence"/>
</dbReference>
<sequence length="921" mass="102658">MALHLPDRSRCLVLNCSCNSFAPRSPSMVPEDEQILCSICSHGVHAHADIQSIIVNQFIARECFSFVQKTAETCTCTAPLLDHVPIVNPHRATHQATTGSYPLNDATSTHVASQQSALSFPFYASMGVWSSTIPTIPIITFLPFSITSIPIPIPFRNATNATHPPSNPTPLQPASTIQPENPCTPEESNRLVQYVSRSDTSHRVRPYPEPSERARTLTELGTRSLRELSPSPLANRNPRNSINATAEHQGHIQLNRLLLGRSPHLQDSRRSRGVQPFVVWICCLPLQCLHCYQYLLEKETESLPLAMCQNACQPRQLRVAREDIVPSIQMLWEMGLAFSLTIRPDDSSLNANIWTALHRGIVDKFGTGTSSIIAGLNPDEAATPSNSGWCVQTYYKGPASTPHRDTFRYVRAVNRSNAEDSHLASENITLSNIKRWCFRVGPNSPPNLDPFRPNRDKQWTLFIAPSNSNLHGNLSRLAQYRADLRFPYNFMATAKRNRPHSCYPDTVLSRLPFFRRTIGLDESNDLTEHPAFVQCRVPSRRPRDGLNGQPYRSLCPQNPYSEQSTDDEDENLPEWSSALPLRRRYDSSIESFSEADTSDRSTLNIPALEYPLSASPSPSMMPAENPHLNSTGQVINTAAVGAPRIMAPFQVGPTFSRYCAPASASEIYDAQRKVQRSSSTTVVRSRALMIEAQTPVNAGQAIHICLSEFYRRCWDLEGNTLIEGPFSETNFAKLPLLHDRPPRNWHSLQAYTDPNLTILSSPMAEEAVGLGVNIQCHTTMIDSILSSSRYVGARFGKFKVPSLTSRIYNPDDLAIWHADGACFALYAAYTGAPINALHPLFLLTLLPPPGSDPLRYLGDITGPLLQTLDPDLCDAIHPWFYLEPTNPIGHTLMDPVPQALISLETDMQASWTQWLFPRIPY</sequence>
<feature type="region of interest" description="Disordered" evidence="1">
    <location>
        <begin position="537"/>
        <end position="573"/>
    </location>
</feature>
<dbReference type="AlphaFoldDB" id="A0AA39MIH7"/>